<dbReference type="InterPro" id="IPR040079">
    <property type="entry name" value="Glutathione_S-Trfase"/>
</dbReference>
<dbReference type="GO" id="GO:0016740">
    <property type="term" value="F:transferase activity"/>
    <property type="evidence" value="ECO:0007669"/>
    <property type="project" value="UniProtKB-KW"/>
</dbReference>
<proteinExistence type="predicted"/>
<dbReference type="InterPro" id="IPR004045">
    <property type="entry name" value="Glutathione_S-Trfase_N"/>
</dbReference>
<dbReference type="PROSITE" id="PS50404">
    <property type="entry name" value="GST_NTER"/>
    <property type="match status" value="1"/>
</dbReference>
<sequence>MEYDFYWISGSPNAWRAMLTLEHKGIYYRSHRLDPGNQEQKSPAFLELNPLGKVPVLKHGNVVIAESIAIMAYLERVHPQPPLFGVTAAETGLIWQRIFEFVNSLRDVIDDGVVRPLSQGAMLNDTDALKMAANSIYASLDRMETTLGTFDYLAGNKVSAADFTVLPNLLMLIRIGSRTDVLALKMNLNEIRSRYSAIDSWLARLEALPAFDAAYPPHWRLS</sequence>
<dbReference type="CDD" id="cd00570">
    <property type="entry name" value="GST_N_family"/>
    <property type="match status" value="1"/>
</dbReference>
<dbReference type="Proteomes" id="UP000520876">
    <property type="component" value="Unassembled WGS sequence"/>
</dbReference>
<feature type="domain" description="GST N-terminal" evidence="1">
    <location>
        <begin position="1"/>
        <end position="82"/>
    </location>
</feature>
<dbReference type="RefSeq" id="WP_180094272.1">
    <property type="nucleotide sequence ID" value="NZ_CAXAZJ010000021.1"/>
</dbReference>
<dbReference type="SUPFAM" id="SSF52833">
    <property type="entry name" value="Thioredoxin-like"/>
    <property type="match status" value="1"/>
</dbReference>
<dbReference type="PROSITE" id="PS50405">
    <property type="entry name" value="GST_CTER"/>
    <property type="match status" value="1"/>
</dbReference>
<dbReference type="EMBL" id="JACCGK010000015">
    <property type="protein sequence ID" value="NYT74140.1"/>
    <property type="molecule type" value="Genomic_DNA"/>
</dbReference>
<dbReference type="SFLD" id="SFLDG00358">
    <property type="entry name" value="Main_(cytGST)"/>
    <property type="match status" value="1"/>
</dbReference>
<evidence type="ECO:0000313" key="4">
    <source>
        <dbReference type="Proteomes" id="UP000520876"/>
    </source>
</evidence>
<evidence type="ECO:0000313" key="3">
    <source>
        <dbReference type="EMBL" id="NYT74140.1"/>
    </source>
</evidence>
<dbReference type="SFLD" id="SFLDS00019">
    <property type="entry name" value="Glutathione_Transferase_(cytos"/>
    <property type="match status" value="1"/>
</dbReference>
<dbReference type="AlphaFoldDB" id="A0A7Z0N9M9"/>
<organism evidence="3 4">
    <name type="scientific">Vreelandella sedimenti</name>
    <dbReference type="NCBI Taxonomy" id="2729618"/>
    <lineage>
        <taxon>Bacteria</taxon>
        <taxon>Pseudomonadati</taxon>
        <taxon>Pseudomonadota</taxon>
        <taxon>Gammaproteobacteria</taxon>
        <taxon>Oceanospirillales</taxon>
        <taxon>Halomonadaceae</taxon>
        <taxon>Vreelandella</taxon>
    </lineage>
</organism>
<feature type="domain" description="GST C-terminal" evidence="2">
    <location>
        <begin position="87"/>
        <end position="222"/>
    </location>
</feature>
<keyword evidence="4" id="KW-1185">Reference proteome</keyword>
<evidence type="ECO:0000259" key="2">
    <source>
        <dbReference type="PROSITE" id="PS50405"/>
    </source>
</evidence>
<dbReference type="InterPro" id="IPR036249">
    <property type="entry name" value="Thioredoxin-like_sf"/>
</dbReference>
<name>A0A7Z0N9M9_9GAMM</name>
<dbReference type="InterPro" id="IPR036282">
    <property type="entry name" value="Glutathione-S-Trfase_C_sf"/>
</dbReference>
<reference evidence="3 4" key="1">
    <citation type="submission" date="2020-07" db="EMBL/GenBank/DDBJ databases">
        <title>Halomonas sp. QX-2 draft genome sequence.</title>
        <authorList>
            <person name="Qiu X."/>
        </authorList>
    </citation>
    <scope>NUCLEOTIDE SEQUENCE [LARGE SCALE GENOMIC DNA]</scope>
    <source>
        <strain evidence="3 4">QX-2</strain>
    </source>
</reference>
<gene>
    <name evidence="3" type="ORF">HZU72_17155</name>
</gene>
<dbReference type="SUPFAM" id="SSF47616">
    <property type="entry name" value="GST C-terminal domain-like"/>
    <property type="match status" value="1"/>
</dbReference>
<keyword evidence="3" id="KW-0808">Transferase</keyword>
<dbReference type="PANTHER" id="PTHR44051:SF8">
    <property type="entry name" value="GLUTATHIONE S-TRANSFERASE GSTA"/>
    <property type="match status" value="1"/>
</dbReference>
<evidence type="ECO:0000259" key="1">
    <source>
        <dbReference type="PROSITE" id="PS50404"/>
    </source>
</evidence>
<dbReference type="InterPro" id="IPR010987">
    <property type="entry name" value="Glutathione-S-Trfase_C-like"/>
</dbReference>
<dbReference type="Gene3D" id="1.20.1050.10">
    <property type="match status" value="1"/>
</dbReference>
<protein>
    <submittedName>
        <fullName evidence="3">Glutathione S-transferase family protein</fullName>
    </submittedName>
</protein>
<dbReference type="Pfam" id="PF13409">
    <property type="entry name" value="GST_N_2"/>
    <property type="match status" value="1"/>
</dbReference>
<comment type="caution">
    <text evidence="3">The sequence shown here is derived from an EMBL/GenBank/DDBJ whole genome shotgun (WGS) entry which is preliminary data.</text>
</comment>
<dbReference type="PANTHER" id="PTHR44051">
    <property type="entry name" value="GLUTATHIONE S-TRANSFERASE-RELATED"/>
    <property type="match status" value="1"/>
</dbReference>
<dbReference type="Gene3D" id="3.40.30.10">
    <property type="entry name" value="Glutaredoxin"/>
    <property type="match status" value="1"/>
</dbReference>
<dbReference type="Pfam" id="PF13410">
    <property type="entry name" value="GST_C_2"/>
    <property type="match status" value="1"/>
</dbReference>
<accession>A0A7Z0N9M9</accession>